<dbReference type="Proteomes" id="UP000054324">
    <property type="component" value="Unassembled WGS sequence"/>
</dbReference>
<organism evidence="2 3">
    <name type="scientific">Opisthorchis viverrini</name>
    <name type="common">Southeast Asian liver fluke</name>
    <dbReference type="NCBI Taxonomy" id="6198"/>
    <lineage>
        <taxon>Eukaryota</taxon>
        <taxon>Metazoa</taxon>
        <taxon>Spiralia</taxon>
        <taxon>Lophotrochozoa</taxon>
        <taxon>Platyhelminthes</taxon>
        <taxon>Trematoda</taxon>
        <taxon>Digenea</taxon>
        <taxon>Opisthorchiida</taxon>
        <taxon>Opisthorchiata</taxon>
        <taxon>Opisthorchiidae</taxon>
        <taxon>Opisthorchis</taxon>
    </lineage>
</organism>
<feature type="region of interest" description="Disordered" evidence="1">
    <location>
        <begin position="40"/>
        <end position="62"/>
    </location>
</feature>
<dbReference type="KEGG" id="ovi:T265_09805"/>
<feature type="region of interest" description="Disordered" evidence="1">
    <location>
        <begin position="1"/>
        <end position="22"/>
    </location>
</feature>
<dbReference type="RefSeq" id="XP_009174246.1">
    <property type="nucleotide sequence ID" value="XM_009175982.1"/>
</dbReference>
<proteinExistence type="predicted"/>
<dbReference type="AlphaFoldDB" id="A0A074Z8V0"/>
<dbReference type="CTD" id="20323973"/>
<gene>
    <name evidence="2" type="ORF">T265_09805</name>
</gene>
<name>A0A074Z8V0_OPIVI</name>
<protein>
    <submittedName>
        <fullName evidence="2">Uncharacterized protein</fullName>
    </submittedName>
</protein>
<evidence type="ECO:0000313" key="2">
    <source>
        <dbReference type="EMBL" id="KER22012.1"/>
    </source>
</evidence>
<accession>A0A074Z8V0</accession>
<feature type="compositionally biased region" description="Polar residues" evidence="1">
    <location>
        <begin position="48"/>
        <end position="62"/>
    </location>
</feature>
<dbReference type="EMBL" id="KL596925">
    <property type="protein sequence ID" value="KER22012.1"/>
    <property type="molecule type" value="Genomic_DNA"/>
</dbReference>
<evidence type="ECO:0000313" key="3">
    <source>
        <dbReference type="Proteomes" id="UP000054324"/>
    </source>
</evidence>
<evidence type="ECO:0000256" key="1">
    <source>
        <dbReference type="SAM" id="MobiDB-lite"/>
    </source>
</evidence>
<reference evidence="2 3" key="1">
    <citation type="submission" date="2013-11" db="EMBL/GenBank/DDBJ databases">
        <title>Opisthorchis viverrini - life in the bile duct.</title>
        <authorList>
            <person name="Young N.D."/>
            <person name="Nagarajan N."/>
            <person name="Lin S.J."/>
            <person name="Korhonen P.K."/>
            <person name="Jex A.R."/>
            <person name="Hall R.S."/>
            <person name="Safavi-Hemami H."/>
            <person name="Kaewkong W."/>
            <person name="Bertrand D."/>
            <person name="Gao S."/>
            <person name="Seet Q."/>
            <person name="Wongkham S."/>
            <person name="Teh B.T."/>
            <person name="Wongkham C."/>
            <person name="Intapan P.M."/>
            <person name="Maleewong W."/>
            <person name="Yang X."/>
            <person name="Hu M."/>
            <person name="Wang Z."/>
            <person name="Hofmann A."/>
            <person name="Sternberg P.W."/>
            <person name="Tan P."/>
            <person name="Wang J."/>
            <person name="Gasser R.B."/>
        </authorList>
    </citation>
    <scope>NUCLEOTIDE SEQUENCE [LARGE SCALE GENOMIC DNA]</scope>
</reference>
<sequence>MAQSSRNSIRWSTPGAEKCTQTHASASVFKVDGSTYAHTHTRGEYANATETTQASSTSNSPS</sequence>
<dbReference type="GeneID" id="20323973"/>
<feature type="compositionally biased region" description="Polar residues" evidence="1">
    <location>
        <begin position="1"/>
        <end position="11"/>
    </location>
</feature>
<keyword evidence="3" id="KW-1185">Reference proteome</keyword>